<evidence type="ECO:0000313" key="7">
    <source>
        <dbReference type="EMBL" id="CAD9391232.1"/>
    </source>
</evidence>
<keyword evidence="3 5" id="KW-1133">Transmembrane helix</keyword>
<keyword evidence="4 5" id="KW-0472">Membrane</keyword>
<evidence type="ECO:0000256" key="2">
    <source>
        <dbReference type="ARBA" id="ARBA00022692"/>
    </source>
</evidence>
<name>A0A7S2FF17_9DINO</name>
<dbReference type="GO" id="GO:0008324">
    <property type="term" value="F:monoatomic cation transmembrane transporter activity"/>
    <property type="evidence" value="ECO:0007669"/>
    <property type="project" value="InterPro"/>
</dbReference>
<evidence type="ECO:0000259" key="6">
    <source>
        <dbReference type="Pfam" id="PF01545"/>
    </source>
</evidence>
<dbReference type="GO" id="GO:0016020">
    <property type="term" value="C:membrane"/>
    <property type="evidence" value="ECO:0007669"/>
    <property type="project" value="UniProtKB-SubCell"/>
</dbReference>
<evidence type="ECO:0000256" key="3">
    <source>
        <dbReference type="ARBA" id="ARBA00022989"/>
    </source>
</evidence>
<comment type="subcellular location">
    <subcellularLocation>
        <location evidence="1">Membrane</location>
        <topology evidence="1">Multi-pass membrane protein</topology>
    </subcellularLocation>
</comment>
<gene>
    <name evidence="7" type="ORF">AAND1436_LOCUS10002</name>
</gene>
<dbReference type="AlphaFoldDB" id="A0A7S2FF17"/>
<evidence type="ECO:0000256" key="1">
    <source>
        <dbReference type="ARBA" id="ARBA00004141"/>
    </source>
</evidence>
<evidence type="ECO:0000256" key="5">
    <source>
        <dbReference type="SAM" id="Phobius"/>
    </source>
</evidence>
<dbReference type="Gene3D" id="1.20.1510.10">
    <property type="entry name" value="Cation efflux protein transmembrane domain"/>
    <property type="match status" value="1"/>
</dbReference>
<dbReference type="SUPFAM" id="SSF161111">
    <property type="entry name" value="Cation efflux protein transmembrane domain-like"/>
    <property type="match status" value="1"/>
</dbReference>
<organism evidence="7">
    <name type="scientific">Alexandrium andersonii</name>
    <dbReference type="NCBI Taxonomy" id="327968"/>
    <lineage>
        <taxon>Eukaryota</taxon>
        <taxon>Sar</taxon>
        <taxon>Alveolata</taxon>
        <taxon>Dinophyceae</taxon>
        <taxon>Gonyaulacales</taxon>
        <taxon>Pyrocystaceae</taxon>
        <taxon>Alexandrium</taxon>
    </lineage>
</organism>
<dbReference type="InterPro" id="IPR027469">
    <property type="entry name" value="Cation_efflux_TMD_sf"/>
</dbReference>
<proteinExistence type="predicted"/>
<feature type="domain" description="Cation efflux protein transmembrane" evidence="6">
    <location>
        <begin position="97"/>
        <end position="277"/>
    </location>
</feature>
<sequence length="324" mass="34731">MSQASPRIARLTLLPSTSQFDSLTAGAHDEAEWTLRDLTCPHVPEKAAGDHSVALCACKDSLSSFARSVILGDEKQSESTRAICGVECTGNVQVLLLTVALFGTITSAQTVGALTSHSEALLADTMAMWVDCLTYALNIVAEAFRGWWFHKHLQLAIPAVSLSTLVYATSSVLSDAIGTVAAPKADDGDDVNPYIVLGFACWCFVFDGASLCAFARNRRRQTSHFHLNMAVASAHVAADLLRSLTEMVESVLILGFHLDSTLTDAWAGIVVSATILFGVTYPSWKWCQEVRAHICALARPGVGDCPEDCYICITDGSDSSTLKP</sequence>
<reference evidence="7" key="1">
    <citation type="submission" date="2021-01" db="EMBL/GenBank/DDBJ databases">
        <authorList>
            <person name="Corre E."/>
            <person name="Pelletier E."/>
            <person name="Niang G."/>
            <person name="Scheremetjew M."/>
            <person name="Finn R."/>
            <person name="Kale V."/>
            <person name="Holt S."/>
            <person name="Cochrane G."/>
            <person name="Meng A."/>
            <person name="Brown T."/>
            <person name="Cohen L."/>
        </authorList>
    </citation>
    <scope>NUCLEOTIDE SEQUENCE</scope>
    <source>
        <strain evidence="7">CCMP2222</strain>
    </source>
</reference>
<feature type="transmembrane region" description="Helical" evidence="5">
    <location>
        <begin position="194"/>
        <end position="215"/>
    </location>
</feature>
<dbReference type="EMBL" id="HBGQ01020020">
    <property type="protein sequence ID" value="CAD9391232.1"/>
    <property type="molecule type" value="Transcribed_RNA"/>
</dbReference>
<protein>
    <recommendedName>
        <fullName evidence="6">Cation efflux protein transmembrane domain-containing protein</fullName>
    </recommendedName>
</protein>
<accession>A0A7S2FF17</accession>
<dbReference type="InterPro" id="IPR058533">
    <property type="entry name" value="Cation_efflux_TM"/>
</dbReference>
<dbReference type="Pfam" id="PF01545">
    <property type="entry name" value="Cation_efflux"/>
    <property type="match status" value="1"/>
</dbReference>
<evidence type="ECO:0000256" key="4">
    <source>
        <dbReference type="ARBA" id="ARBA00023136"/>
    </source>
</evidence>
<feature type="transmembrane region" description="Helical" evidence="5">
    <location>
        <begin position="155"/>
        <end position="174"/>
    </location>
</feature>
<keyword evidence="2 5" id="KW-0812">Transmembrane</keyword>